<accession>A0A125W9Z8</accession>
<dbReference type="EC" id="2.4.-.-" evidence="5"/>
<comment type="similarity">
    <text evidence="1">Belongs to the glycosyltransferase 2 family.</text>
</comment>
<dbReference type="PANTHER" id="PTHR43630">
    <property type="entry name" value="POLY-BETA-1,6-N-ACETYL-D-GLUCOSAMINE SYNTHASE"/>
    <property type="match status" value="1"/>
</dbReference>
<evidence type="ECO:0000256" key="1">
    <source>
        <dbReference type="ARBA" id="ARBA00006739"/>
    </source>
</evidence>
<dbReference type="SUPFAM" id="SSF53448">
    <property type="entry name" value="Nucleotide-diphospho-sugar transferases"/>
    <property type="match status" value="1"/>
</dbReference>
<keyword evidence="4" id="KW-1133">Transmembrane helix</keyword>
<feature type="transmembrane region" description="Helical" evidence="4">
    <location>
        <begin position="374"/>
        <end position="400"/>
    </location>
</feature>
<keyword evidence="3 5" id="KW-0808">Transferase</keyword>
<dbReference type="PANTHER" id="PTHR43630:SF1">
    <property type="entry name" value="POLY-BETA-1,6-N-ACETYL-D-GLUCOSAMINE SYNTHASE"/>
    <property type="match status" value="1"/>
</dbReference>
<dbReference type="GO" id="GO:0016757">
    <property type="term" value="F:glycosyltransferase activity"/>
    <property type="evidence" value="ECO:0007669"/>
    <property type="project" value="UniProtKB-KW"/>
</dbReference>
<keyword evidence="4" id="KW-0472">Membrane</keyword>
<proteinExistence type="inferred from homology"/>
<dbReference type="InterPro" id="IPR029044">
    <property type="entry name" value="Nucleotide-diphossugar_trans"/>
</dbReference>
<comment type="caution">
    <text evidence="5">The sequence shown here is derived from an EMBL/GenBank/DDBJ whole genome shotgun (WGS) entry which is preliminary data.</text>
</comment>
<feature type="transmembrane region" description="Helical" evidence="4">
    <location>
        <begin position="341"/>
        <end position="362"/>
    </location>
</feature>
<dbReference type="Gene3D" id="3.90.550.10">
    <property type="entry name" value="Spore Coat Polysaccharide Biosynthesis Protein SpsA, Chain A"/>
    <property type="match status" value="1"/>
</dbReference>
<dbReference type="RefSeq" id="WP_002401945.1">
    <property type="nucleotide sequence ID" value="NZ_GL454411.1"/>
</dbReference>
<feature type="transmembrane region" description="Helical" evidence="4">
    <location>
        <begin position="306"/>
        <end position="329"/>
    </location>
</feature>
<keyword evidence="2 5" id="KW-0328">Glycosyltransferase</keyword>
<sequence length="420" mass="48040">MTIADIVMLTATIIIWSLLIVNILLVIFGYVYYLKTDPVAPPPVEDEDAPFVSIMVPAHNEGIVIVRTVEALLNFNYPQDRYEIIVINDNSSDNSAELLANVQKKAVNRNLKIINTDSITGGKGKSNDLNIGFKQAKGDVIAIYDADNTPEPNALRYLVGELIASEEYGAVIGKFRTRNRNASLLTRFINIETLAFQWMAQAGRFQLFKLCTIPGTNFIVRRSIIEAIGGWDDKALAEDTEISFRIYMMGYKIKFQPKAVTWEQEPQTLSVWFRQRTRWVKGNIYVIVKNAKLLFNPKASRIRFDILYFLSIYFLLMTSLVLSDIMLVLSMSGYLTTTLQGFSNSLWLLAILLFIFSTFVSITTEKGEMTLENILIIALMYITYSQMWLVVAAYGMVMYIKENVFHKQTQTKWYKTERFK</sequence>
<evidence type="ECO:0000256" key="2">
    <source>
        <dbReference type="ARBA" id="ARBA00022676"/>
    </source>
</evidence>
<evidence type="ECO:0000313" key="6">
    <source>
        <dbReference type="Proteomes" id="UP000004846"/>
    </source>
</evidence>
<dbReference type="Proteomes" id="UP000004846">
    <property type="component" value="Unassembled WGS sequence"/>
</dbReference>
<dbReference type="CDD" id="cd06423">
    <property type="entry name" value="CESA_like"/>
    <property type="match status" value="1"/>
</dbReference>
<gene>
    <name evidence="5" type="ORF">HMPREF9498_00106</name>
</gene>
<keyword evidence="4" id="KW-0812">Transmembrane</keyword>
<dbReference type="EMBL" id="AEBR01000005">
    <property type="protein sequence ID" value="EFM84131.1"/>
    <property type="molecule type" value="Genomic_DNA"/>
</dbReference>
<evidence type="ECO:0000313" key="5">
    <source>
        <dbReference type="EMBL" id="EFM84131.1"/>
    </source>
</evidence>
<dbReference type="AlphaFoldDB" id="A0A125W9Z8"/>
<protein>
    <submittedName>
        <fullName evidence="5">Glycosyltransferase, group 2 family protein</fullName>
        <ecNumber evidence="5">2.4.-.-</ecNumber>
    </submittedName>
</protein>
<feature type="transmembrane region" description="Helical" evidence="4">
    <location>
        <begin position="6"/>
        <end position="33"/>
    </location>
</feature>
<dbReference type="HOGENOM" id="CLU_023978_2_2_9"/>
<organism evidence="5 6">
    <name type="scientific">Enterococcus faecalis TX4248</name>
    <dbReference type="NCBI Taxonomy" id="749495"/>
    <lineage>
        <taxon>Bacteria</taxon>
        <taxon>Bacillati</taxon>
        <taxon>Bacillota</taxon>
        <taxon>Bacilli</taxon>
        <taxon>Lactobacillales</taxon>
        <taxon>Enterococcaceae</taxon>
        <taxon>Enterococcus</taxon>
    </lineage>
</organism>
<reference evidence="5 6" key="1">
    <citation type="submission" date="2010-07" db="EMBL/GenBank/DDBJ databases">
        <authorList>
            <person name="Sid Ahmed O."/>
        </authorList>
    </citation>
    <scope>NUCLEOTIDE SEQUENCE [LARGE SCALE GENOMIC DNA]</scope>
    <source>
        <strain evidence="5 6">TX4248</strain>
    </source>
</reference>
<dbReference type="Pfam" id="PF13641">
    <property type="entry name" value="Glyco_tranf_2_3"/>
    <property type="match status" value="1"/>
</dbReference>
<evidence type="ECO:0000256" key="4">
    <source>
        <dbReference type="SAM" id="Phobius"/>
    </source>
</evidence>
<name>A0A125W9Z8_ENTFL</name>
<evidence type="ECO:0000256" key="3">
    <source>
        <dbReference type="ARBA" id="ARBA00022679"/>
    </source>
</evidence>